<reference evidence="2" key="1">
    <citation type="submission" date="2022-11" db="UniProtKB">
        <authorList>
            <consortium name="WormBaseParasite"/>
        </authorList>
    </citation>
    <scope>IDENTIFICATION</scope>
</reference>
<name>A0AC34QXE5_9BILA</name>
<dbReference type="WBParaSite" id="JU765_v2.g20199.t1">
    <property type="protein sequence ID" value="JU765_v2.g20199.t1"/>
    <property type="gene ID" value="JU765_v2.g20199"/>
</dbReference>
<sequence>MNPDLAKEIPKNPDQLGILPDSIGIGLESSAVALTAFLADRWARGINHPGWQSHPQGGIHAHNTVDEFLTESFIYWISGPVHALRFLHFTQSNTETSLFDRATLKLPVGILATSRVPYPVSRYFLEQRFWNIVHFSEAEKGGEFVAIEIPEMLAKEIFAFVETVHFK</sequence>
<evidence type="ECO:0000313" key="2">
    <source>
        <dbReference type="WBParaSite" id="JU765_v2.g20199.t1"/>
    </source>
</evidence>
<accession>A0AC34QXE5</accession>
<organism evidence="1 2">
    <name type="scientific">Panagrolaimus sp. JU765</name>
    <dbReference type="NCBI Taxonomy" id="591449"/>
    <lineage>
        <taxon>Eukaryota</taxon>
        <taxon>Metazoa</taxon>
        <taxon>Ecdysozoa</taxon>
        <taxon>Nematoda</taxon>
        <taxon>Chromadorea</taxon>
        <taxon>Rhabditida</taxon>
        <taxon>Tylenchina</taxon>
        <taxon>Panagrolaimomorpha</taxon>
        <taxon>Panagrolaimoidea</taxon>
        <taxon>Panagrolaimidae</taxon>
        <taxon>Panagrolaimus</taxon>
    </lineage>
</organism>
<evidence type="ECO:0000313" key="1">
    <source>
        <dbReference type="Proteomes" id="UP000887576"/>
    </source>
</evidence>
<protein>
    <submittedName>
        <fullName evidence="2">Uncharacterized protein</fullName>
    </submittedName>
</protein>
<proteinExistence type="predicted"/>
<dbReference type="Proteomes" id="UP000887576">
    <property type="component" value="Unplaced"/>
</dbReference>